<dbReference type="PANTHER" id="PTHR15427">
    <property type="entry name" value="EMILIN ELASTIN MICROFIBRIL INTERFACE-LOCATED PROTEIN ELASTIN MICROFIBRIL INTERFACER"/>
    <property type="match status" value="1"/>
</dbReference>
<dbReference type="InterPro" id="IPR011489">
    <property type="entry name" value="EMI_domain"/>
</dbReference>
<dbReference type="Pfam" id="PF01391">
    <property type="entry name" value="Collagen"/>
    <property type="match status" value="2"/>
</dbReference>
<feature type="compositionally biased region" description="Low complexity" evidence="6">
    <location>
        <begin position="211"/>
        <end position="226"/>
    </location>
</feature>
<dbReference type="InParanoid" id="A0A6J2QXR5"/>
<dbReference type="RefSeq" id="XP_029302586.1">
    <property type="nucleotide sequence ID" value="XM_029446726.1"/>
</dbReference>
<evidence type="ECO:0000256" key="7">
    <source>
        <dbReference type="SAM" id="Phobius"/>
    </source>
</evidence>
<keyword evidence="10" id="KW-0176">Collagen</keyword>
<accession>A0A6J2QXR5</accession>
<reference evidence="10" key="1">
    <citation type="submission" date="2025-08" db="UniProtKB">
        <authorList>
            <consortium name="RefSeq"/>
        </authorList>
    </citation>
    <scope>IDENTIFICATION</scope>
</reference>
<dbReference type="OrthoDB" id="10071545at2759"/>
<evidence type="ECO:0000256" key="3">
    <source>
        <dbReference type="ARBA" id="ARBA00022530"/>
    </source>
</evidence>
<feature type="compositionally biased region" description="Low complexity" evidence="6">
    <location>
        <begin position="341"/>
        <end position="351"/>
    </location>
</feature>
<keyword evidence="9" id="KW-1185">Reference proteome</keyword>
<evidence type="ECO:0000256" key="1">
    <source>
        <dbReference type="ARBA" id="ARBA00004498"/>
    </source>
</evidence>
<feature type="domain" description="EMI" evidence="8">
    <location>
        <begin position="57"/>
        <end position="133"/>
    </location>
</feature>
<dbReference type="GeneID" id="115017960"/>
<name>A0A6J2QXR5_COTGO</name>
<feature type="compositionally biased region" description="Polar residues" evidence="6">
    <location>
        <begin position="165"/>
        <end position="177"/>
    </location>
</feature>
<keyword evidence="5" id="KW-1015">Disulfide bond</keyword>
<evidence type="ECO:0000256" key="2">
    <source>
        <dbReference type="ARBA" id="ARBA00022525"/>
    </source>
</evidence>
<evidence type="ECO:0000313" key="10">
    <source>
        <dbReference type="RefSeq" id="XP_029302586.1"/>
    </source>
</evidence>
<feature type="compositionally biased region" description="Pro residues" evidence="6">
    <location>
        <begin position="184"/>
        <end position="194"/>
    </location>
</feature>
<dbReference type="KEGG" id="cgob:115017960"/>
<sequence>MALSFLYGLCMWISFICPSLGTGFVYHFPGITLQRQRIKSEQSGNTGPPGTGTRTQLRNWCQYTVSRTVSCQVHNGTETSVQRVFQGCRWPGPCAKVISYRTVIRPSFKVTYKQVTSLEWRCCPGFVGEECREECLNCTSFTDMNSRINAIESKIQLLEEGRSSLPTVSSLPEGSTDNEVDAPQPTPIAPPSYLPPGGRGLPGPIGPPGLPGSAGPPGLAGRAGLPGPIGPKGDRGQAGVIGLRGPPGPPGPPGSSSSSVRVRGDVFHVDDEEETPVRPAPPAPQIVVGPPGPAGPAGPSGPPGLRGSAGIPGLLGRDGKEGLQGKLGDLGPKGDPGERGPPGVAGNAGAPGSKGEPGEGLNEGEAVQQLREALKILAERVLILEHMIGVHENSEGSGFGSILDPLSFSAIKTKRLQPVQSPLTAPVPGERQRRAPL</sequence>
<keyword evidence="7" id="KW-1133">Transmembrane helix</keyword>
<dbReference type="GO" id="GO:0005576">
    <property type="term" value="C:extracellular region"/>
    <property type="evidence" value="ECO:0007669"/>
    <property type="project" value="UniProtKB-SubCell"/>
</dbReference>
<evidence type="ECO:0000256" key="5">
    <source>
        <dbReference type="ARBA" id="ARBA00023157"/>
    </source>
</evidence>
<evidence type="ECO:0000313" key="9">
    <source>
        <dbReference type="Proteomes" id="UP000504630"/>
    </source>
</evidence>
<evidence type="ECO:0000259" key="8">
    <source>
        <dbReference type="PROSITE" id="PS51041"/>
    </source>
</evidence>
<gene>
    <name evidence="10" type="primary">col26a1</name>
</gene>
<keyword evidence="4" id="KW-0732">Signal</keyword>
<keyword evidence="3" id="KW-0272">Extracellular matrix</keyword>
<dbReference type="InterPro" id="IPR050392">
    <property type="entry name" value="Collagen/C1q_domain"/>
</dbReference>
<proteinExistence type="predicted"/>
<dbReference type="InterPro" id="IPR008160">
    <property type="entry name" value="Collagen"/>
</dbReference>
<protein>
    <submittedName>
        <fullName evidence="10">Collagen alpha-1(XXVI) chain</fullName>
    </submittedName>
</protein>
<comment type="subcellular location">
    <subcellularLocation>
        <location evidence="1">Secreted</location>
        <location evidence="1">Extracellular space</location>
        <location evidence="1">Extracellular matrix</location>
    </subcellularLocation>
</comment>
<keyword evidence="7" id="KW-0812">Transmembrane</keyword>
<dbReference type="Proteomes" id="UP000504630">
    <property type="component" value="Chromosome 13"/>
</dbReference>
<evidence type="ECO:0000256" key="4">
    <source>
        <dbReference type="ARBA" id="ARBA00022729"/>
    </source>
</evidence>
<dbReference type="PROSITE" id="PS51041">
    <property type="entry name" value="EMI"/>
    <property type="match status" value="1"/>
</dbReference>
<keyword evidence="2" id="KW-0964">Secreted</keyword>
<dbReference type="Pfam" id="PF07546">
    <property type="entry name" value="EMI"/>
    <property type="match status" value="1"/>
</dbReference>
<dbReference type="PANTHER" id="PTHR15427:SF23">
    <property type="entry name" value="EMI DOMAIN-CONTAINING PROTEIN 1"/>
    <property type="match status" value="1"/>
</dbReference>
<evidence type="ECO:0000256" key="6">
    <source>
        <dbReference type="SAM" id="MobiDB-lite"/>
    </source>
</evidence>
<dbReference type="CTD" id="136227"/>
<feature type="region of interest" description="Disordered" evidence="6">
    <location>
        <begin position="165"/>
        <end position="364"/>
    </location>
</feature>
<feature type="compositionally biased region" description="Pro residues" evidence="6">
    <location>
        <begin position="278"/>
        <end position="302"/>
    </location>
</feature>
<dbReference type="AlphaFoldDB" id="A0A6J2QXR5"/>
<feature type="transmembrane region" description="Helical" evidence="7">
    <location>
        <begin position="6"/>
        <end position="28"/>
    </location>
</feature>
<organism evidence="9 10">
    <name type="scientific">Cottoperca gobio</name>
    <name type="common">Frogmouth</name>
    <name type="synonym">Aphritis gobio</name>
    <dbReference type="NCBI Taxonomy" id="56716"/>
    <lineage>
        <taxon>Eukaryota</taxon>
        <taxon>Metazoa</taxon>
        <taxon>Chordata</taxon>
        <taxon>Craniata</taxon>
        <taxon>Vertebrata</taxon>
        <taxon>Euteleostomi</taxon>
        <taxon>Actinopterygii</taxon>
        <taxon>Neopterygii</taxon>
        <taxon>Teleostei</taxon>
        <taxon>Neoteleostei</taxon>
        <taxon>Acanthomorphata</taxon>
        <taxon>Eupercaria</taxon>
        <taxon>Perciformes</taxon>
        <taxon>Notothenioidei</taxon>
        <taxon>Bovichtidae</taxon>
        <taxon>Cottoperca</taxon>
    </lineage>
</organism>
<keyword evidence="7" id="KW-0472">Membrane</keyword>